<comment type="caution">
    <text evidence="1">The sequence shown here is derived from an EMBL/GenBank/DDBJ whole genome shotgun (WGS) entry which is preliminary data.</text>
</comment>
<proteinExistence type="predicted"/>
<dbReference type="OrthoDB" id="7862428at2"/>
<dbReference type="Proteomes" id="UP000248012">
    <property type="component" value="Unassembled WGS sequence"/>
</dbReference>
<reference evidence="1 2" key="1">
    <citation type="submission" date="2018-05" db="EMBL/GenBank/DDBJ databases">
        <title>Oceanovita maritima gen. nov., sp. nov., a marine bacterium in the family Rhodobacteraceae isolated from surface seawater of Lundu port Xiamen, China.</title>
        <authorList>
            <person name="Hetharua B.H."/>
            <person name="Min D."/>
            <person name="Liao H."/>
            <person name="Tian Y."/>
        </authorList>
    </citation>
    <scope>NUCLEOTIDE SEQUENCE [LARGE SCALE GENOMIC DNA]</scope>
    <source>
        <strain evidence="1 2">FSX-11</strain>
    </source>
</reference>
<accession>A0A2V4MVX7</accession>
<dbReference type="EMBL" id="QFVT01000012">
    <property type="protein sequence ID" value="PYC46594.1"/>
    <property type="molecule type" value="Genomic_DNA"/>
</dbReference>
<evidence type="ECO:0000313" key="2">
    <source>
        <dbReference type="Proteomes" id="UP000248012"/>
    </source>
</evidence>
<dbReference type="AlphaFoldDB" id="A0A2V4MVX7"/>
<protein>
    <submittedName>
        <fullName evidence="1">Uncharacterized protein</fullName>
    </submittedName>
</protein>
<evidence type="ECO:0000313" key="1">
    <source>
        <dbReference type="EMBL" id="PYC46594.1"/>
    </source>
</evidence>
<organism evidence="1 2">
    <name type="scientific">Litorivita pollutaquae</name>
    <dbReference type="NCBI Taxonomy" id="2200892"/>
    <lineage>
        <taxon>Bacteria</taxon>
        <taxon>Pseudomonadati</taxon>
        <taxon>Pseudomonadota</taxon>
        <taxon>Alphaproteobacteria</taxon>
        <taxon>Rhodobacterales</taxon>
        <taxon>Paracoccaceae</taxon>
        <taxon>Litorivita</taxon>
    </lineage>
</organism>
<dbReference type="RefSeq" id="WP_110797058.1">
    <property type="nucleotide sequence ID" value="NZ_KZ826491.1"/>
</dbReference>
<sequence>MTKHEKMQNRLKSAIQRAILNEGKTEGTNEVNLTNTDVVEALLEMAGFYASFHGFETYSRKELSFKHALTILGHIERFEKLRKKGKIPMTVIPRSKIH</sequence>
<gene>
    <name evidence="1" type="ORF">DI396_14960</name>
</gene>
<keyword evidence="2" id="KW-1185">Reference proteome</keyword>
<name>A0A2V4MVX7_9RHOB</name>